<dbReference type="AlphaFoldDB" id="A0A418SWK1"/>
<dbReference type="Proteomes" id="UP000284202">
    <property type="component" value="Unassembled WGS sequence"/>
</dbReference>
<evidence type="ECO:0000256" key="8">
    <source>
        <dbReference type="SAM" id="Phobius"/>
    </source>
</evidence>
<dbReference type="EMBL" id="QZCG01000006">
    <property type="protein sequence ID" value="RJE85258.1"/>
    <property type="molecule type" value="Genomic_DNA"/>
</dbReference>
<feature type="transmembrane region" description="Helical" evidence="8">
    <location>
        <begin position="241"/>
        <end position="260"/>
    </location>
</feature>
<evidence type="ECO:0000256" key="2">
    <source>
        <dbReference type="ARBA" id="ARBA00009773"/>
    </source>
</evidence>
<feature type="transmembrane region" description="Helical" evidence="8">
    <location>
        <begin position="302"/>
        <end position="333"/>
    </location>
</feature>
<dbReference type="PANTHER" id="PTHR21716:SF53">
    <property type="entry name" value="PERMEASE PERM-RELATED"/>
    <property type="match status" value="1"/>
</dbReference>
<evidence type="ECO:0000313" key="9">
    <source>
        <dbReference type="EMBL" id="RJE85258.1"/>
    </source>
</evidence>
<feature type="transmembrane region" description="Helical" evidence="8">
    <location>
        <begin position="147"/>
        <end position="167"/>
    </location>
</feature>
<reference evidence="10" key="1">
    <citation type="submission" date="2018-09" db="EMBL/GenBank/DDBJ databases">
        <title>Acidovorax cavernicola nov. sp. isolated from Gruta de las Maravillas (Aracena, Spain).</title>
        <authorList>
            <person name="Jurado V."/>
            <person name="Gutierrez-Patricio S."/>
            <person name="Gonzalez-Pimentel J.L."/>
            <person name="Miller A.Z."/>
            <person name="Laiz L."/>
            <person name="Saiz-Jimenez C."/>
        </authorList>
    </citation>
    <scope>NUCLEOTIDE SEQUENCE [LARGE SCALE GENOMIC DNA]</scope>
    <source>
        <strain evidence="10">1011MAR3C25</strain>
    </source>
</reference>
<feature type="transmembrane region" description="Helical" evidence="8">
    <location>
        <begin position="61"/>
        <end position="84"/>
    </location>
</feature>
<keyword evidence="7 8" id="KW-0472">Membrane</keyword>
<dbReference type="GO" id="GO:0005886">
    <property type="term" value="C:plasma membrane"/>
    <property type="evidence" value="ECO:0007669"/>
    <property type="project" value="UniProtKB-SubCell"/>
</dbReference>
<sequence>MSVPVRKQAIWWGVAALALFLAMWLLGQAILPFLLGAGIAYMLDPIADRLQRIGLSRTMSVVVITAGAVLLLAAVFLLIVPVLLRQAASLIETAPQMLDQARAFVSAHFPELVPEGGTIGSAISDLGKSMGEQLGKVAGTLLGSVRGVFGVLALLVIVPVVTFYLLLDWDRMVTRIDGLLPREHAPSIRRLAGEIDDALSGFLRGQGLVILILGTWYSIALALVGLPFGFFIGIMAAVLSFVPYVGVLVGGATAIGVALFNFWGEPLWIGAVVVIFAIGQIVEGNYLQPKIVGGHVGLHPVWLLLALSVFGALFGFVGLVLAVPLAAAVGVLARFLTERYLESPLYTGQAAPPEPELPLRVELAPRGSLKAELHAAYLREEAEEIAILEHQDDKTEKG</sequence>
<dbReference type="PANTHER" id="PTHR21716">
    <property type="entry name" value="TRANSMEMBRANE PROTEIN"/>
    <property type="match status" value="1"/>
</dbReference>
<feature type="transmembrane region" description="Helical" evidence="8">
    <location>
        <begin position="208"/>
        <end position="235"/>
    </location>
</feature>
<gene>
    <name evidence="9" type="ORF">D3P04_09560</name>
</gene>
<keyword evidence="5 8" id="KW-0812">Transmembrane</keyword>
<dbReference type="OrthoDB" id="5792512at2"/>
<dbReference type="GO" id="GO:0055085">
    <property type="term" value="P:transmembrane transport"/>
    <property type="evidence" value="ECO:0007669"/>
    <property type="project" value="TreeGrafter"/>
</dbReference>
<feature type="transmembrane region" description="Helical" evidence="8">
    <location>
        <begin position="267"/>
        <end position="282"/>
    </location>
</feature>
<evidence type="ECO:0000256" key="7">
    <source>
        <dbReference type="ARBA" id="ARBA00023136"/>
    </source>
</evidence>
<proteinExistence type="inferred from homology"/>
<keyword evidence="3" id="KW-0813">Transport</keyword>
<accession>A0A418SWK1</accession>
<keyword evidence="4" id="KW-1003">Cell membrane</keyword>
<evidence type="ECO:0000256" key="6">
    <source>
        <dbReference type="ARBA" id="ARBA00022989"/>
    </source>
</evidence>
<evidence type="ECO:0000256" key="4">
    <source>
        <dbReference type="ARBA" id="ARBA00022475"/>
    </source>
</evidence>
<evidence type="ECO:0000313" key="10">
    <source>
        <dbReference type="Proteomes" id="UP000284202"/>
    </source>
</evidence>
<organism evidence="9 10">
    <name type="scientific">Paracoccus onubensis</name>
    <dbReference type="NCBI Taxonomy" id="1675788"/>
    <lineage>
        <taxon>Bacteria</taxon>
        <taxon>Pseudomonadati</taxon>
        <taxon>Pseudomonadota</taxon>
        <taxon>Alphaproteobacteria</taxon>
        <taxon>Rhodobacterales</taxon>
        <taxon>Paracoccaceae</taxon>
        <taxon>Paracoccus</taxon>
    </lineage>
</organism>
<comment type="caution">
    <text evidence="9">The sequence shown here is derived from an EMBL/GenBank/DDBJ whole genome shotgun (WGS) entry which is preliminary data.</text>
</comment>
<protein>
    <submittedName>
        <fullName evidence="9">AI-2E family transporter</fullName>
    </submittedName>
</protein>
<dbReference type="Pfam" id="PF01594">
    <property type="entry name" value="AI-2E_transport"/>
    <property type="match status" value="1"/>
</dbReference>
<evidence type="ECO:0000256" key="3">
    <source>
        <dbReference type="ARBA" id="ARBA00022448"/>
    </source>
</evidence>
<comment type="similarity">
    <text evidence="2">Belongs to the autoinducer-2 exporter (AI-2E) (TC 2.A.86) family.</text>
</comment>
<keyword evidence="10" id="KW-1185">Reference proteome</keyword>
<feature type="transmembrane region" description="Helical" evidence="8">
    <location>
        <begin position="12"/>
        <end position="41"/>
    </location>
</feature>
<keyword evidence="6 8" id="KW-1133">Transmembrane helix</keyword>
<dbReference type="InterPro" id="IPR002549">
    <property type="entry name" value="AI-2E-like"/>
</dbReference>
<evidence type="ECO:0000256" key="1">
    <source>
        <dbReference type="ARBA" id="ARBA00004651"/>
    </source>
</evidence>
<evidence type="ECO:0000256" key="5">
    <source>
        <dbReference type="ARBA" id="ARBA00022692"/>
    </source>
</evidence>
<name>A0A418SWK1_9RHOB</name>
<comment type="subcellular location">
    <subcellularLocation>
        <location evidence="1">Cell membrane</location>
        <topology evidence="1">Multi-pass membrane protein</topology>
    </subcellularLocation>
</comment>
<dbReference type="RefSeq" id="WP_119748269.1">
    <property type="nucleotide sequence ID" value="NZ_QZCG01000006.1"/>
</dbReference>